<dbReference type="InterPro" id="IPR006135">
    <property type="entry name" value="T3SS_substrate_exporter"/>
</dbReference>
<reference evidence="2 3" key="1">
    <citation type="submission" date="2020-07" db="EMBL/GenBank/DDBJ databases">
        <title>Transfer of Campylobacter canadensis to the novel genus Avispirillum gen. nov., that also includes two novel species recovered from migratory waterfowl: Avispirillum anseris sp. nov. and Avispirillum brantae sp. nov.</title>
        <authorList>
            <person name="Miller W.G."/>
            <person name="Chapman M.H."/>
            <person name="Yee E."/>
            <person name="Inglis G.D."/>
        </authorList>
    </citation>
    <scope>NUCLEOTIDE SEQUENCE [LARGE SCALE GENOMIC DNA]</scope>
    <source>
        <strain evidence="2 3">L283</strain>
    </source>
</reference>
<dbReference type="RefSeq" id="WP_224325236.1">
    <property type="nucleotide sequence ID" value="NZ_JACGBB010000005.1"/>
</dbReference>
<dbReference type="Gene3D" id="3.40.1690.10">
    <property type="entry name" value="secretion proteins EscU"/>
    <property type="match status" value="1"/>
</dbReference>
<dbReference type="Pfam" id="PF01312">
    <property type="entry name" value="Bac_export_2"/>
    <property type="match status" value="1"/>
</dbReference>
<comment type="similarity">
    <text evidence="1">Belongs to the type III secretion exporter family.</text>
</comment>
<dbReference type="PANTHER" id="PTHR30531">
    <property type="entry name" value="FLAGELLAR BIOSYNTHETIC PROTEIN FLHB"/>
    <property type="match status" value="1"/>
</dbReference>
<evidence type="ECO:0000313" key="2">
    <source>
        <dbReference type="EMBL" id="MBZ7987136.1"/>
    </source>
</evidence>
<dbReference type="PANTHER" id="PTHR30531:SF12">
    <property type="entry name" value="FLAGELLAR BIOSYNTHETIC PROTEIN FLHB"/>
    <property type="match status" value="1"/>
</dbReference>
<evidence type="ECO:0000313" key="3">
    <source>
        <dbReference type="Proteomes" id="UP000786183"/>
    </source>
</evidence>
<gene>
    <name evidence="2" type="ORF">AVCANL283_03270</name>
</gene>
<proteinExistence type="inferred from homology"/>
<dbReference type="EMBL" id="JACGBB010000005">
    <property type="protein sequence ID" value="MBZ7987136.1"/>
    <property type="molecule type" value="Genomic_DNA"/>
</dbReference>
<organism evidence="2 3">
    <name type="scientific">Campylobacter canadensis</name>
    <dbReference type="NCBI Taxonomy" id="449520"/>
    <lineage>
        <taxon>Bacteria</taxon>
        <taxon>Pseudomonadati</taxon>
        <taxon>Campylobacterota</taxon>
        <taxon>Epsilonproteobacteria</taxon>
        <taxon>Campylobacterales</taxon>
        <taxon>Campylobacteraceae</taxon>
        <taxon>Campylobacter</taxon>
    </lineage>
</organism>
<dbReference type="InterPro" id="IPR029025">
    <property type="entry name" value="T3SS_substrate_exporter_C"/>
</dbReference>
<dbReference type="SUPFAM" id="SSF160544">
    <property type="entry name" value="EscU C-terminal domain-like"/>
    <property type="match status" value="1"/>
</dbReference>
<name>A0ABS7WQS5_9BACT</name>
<comment type="caution">
    <text evidence="2">The sequence shown here is derived from an EMBL/GenBank/DDBJ whole genome shotgun (WGS) entry which is preliminary data.</text>
</comment>
<keyword evidence="3" id="KW-1185">Reference proteome</keyword>
<accession>A0ABS7WQS5</accession>
<dbReference type="Proteomes" id="UP000786183">
    <property type="component" value="Unassembled WGS sequence"/>
</dbReference>
<protein>
    <submittedName>
        <fullName evidence="2">EscU/YscU/HrcU family type III secretion system export apparatus switch protein</fullName>
    </submittedName>
</protein>
<evidence type="ECO:0000256" key="1">
    <source>
        <dbReference type="ARBA" id="ARBA00010690"/>
    </source>
</evidence>
<sequence>MSKIKKALALGFNKDKDNAPKLLAKGSDNVAQKIIELAKEHKIPIQEDDELCEVLSKLELGEEIPTNMYKAVAEVFSFIYKTSKKK</sequence>